<keyword evidence="11" id="KW-1185">Reference proteome</keyword>
<dbReference type="InterPro" id="IPR044136">
    <property type="entry name" value="Lys-tRNA-ligase_II_N"/>
</dbReference>
<dbReference type="InterPro" id="IPR045864">
    <property type="entry name" value="aa-tRNA-synth_II/BPL/LPL"/>
</dbReference>
<comment type="caution">
    <text evidence="10">The sequence shown here is derived from an EMBL/GenBank/DDBJ whole genome shotgun (WGS) entry which is preliminary data.</text>
</comment>
<dbReference type="SUPFAM" id="SSF50249">
    <property type="entry name" value="Nucleic acid-binding proteins"/>
    <property type="match status" value="1"/>
</dbReference>
<evidence type="ECO:0000256" key="1">
    <source>
        <dbReference type="ARBA" id="ARBA00013166"/>
    </source>
</evidence>
<dbReference type="CDD" id="cd00775">
    <property type="entry name" value="LysRS_core"/>
    <property type="match status" value="1"/>
</dbReference>
<dbReference type="Pfam" id="PF00152">
    <property type="entry name" value="tRNA-synt_2"/>
    <property type="match status" value="1"/>
</dbReference>
<dbReference type="PANTHER" id="PTHR42918">
    <property type="entry name" value="LYSYL-TRNA SYNTHETASE"/>
    <property type="match status" value="1"/>
</dbReference>
<protein>
    <recommendedName>
        <fullName evidence="1 8">Lysine--tRNA ligase</fullName>
        <ecNumber evidence="1 8">6.1.1.6</ecNumber>
    </recommendedName>
    <alternativeName>
        <fullName evidence="6 8">Lysyl-tRNA synthetase</fullName>
    </alternativeName>
</protein>
<dbReference type="PROSITE" id="PS50862">
    <property type="entry name" value="AA_TRNA_LIGASE_II"/>
    <property type="match status" value="1"/>
</dbReference>
<organism evidence="10 11">
    <name type="scientific">Batrachochytrium salamandrivorans</name>
    <dbReference type="NCBI Taxonomy" id="1357716"/>
    <lineage>
        <taxon>Eukaryota</taxon>
        <taxon>Fungi</taxon>
        <taxon>Fungi incertae sedis</taxon>
        <taxon>Chytridiomycota</taxon>
        <taxon>Chytridiomycota incertae sedis</taxon>
        <taxon>Chytridiomycetes</taxon>
        <taxon>Rhizophydiales</taxon>
        <taxon>Rhizophydiales incertae sedis</taxon>
        <taxon>Batrachochytrium</taxon>
    </lineage>
</organism>
<dbReference type="InterPro" id="IPR006195">
    <property type="entry name" value="aa-tRNA-synth_II"/>
</dbReference>
<evidence type="ECO:0000256" key="8">
    <source>
        <dbReference type="RuleBase" id="RU003748"/>
    </source>
</evidence>
<dbReference type="Gene3D" id="2.40.50.140">
    <property type="entry name" value="Nucleic acid-binding proteins"/>
    <property type="match status" value="1"/>
</dbReference>
<keyword evidence="3" id="KW-0547">Nucleotide-binding</keyword>
<proteinExistence type="inferred from homology"/>
<gene>
    <name evidence="10" type="ORF">BASA50_002997</name>
</gene>
<dbReference type="NCBIfam" id="NF001756">
    <property type="entry name" value="PRK00484.1"/>
    <property type="match status" value="1"/>
</dbReference>
<dbReference type="Gene3D" id="3.30.930.10">
    <property type="entry name" value="Bira Bifunctional Protein, Domain 2"/>
    <property type="match status" value="1"/>
</dbReference>
<evidence type="ECO:0000256" key="2">
    <source>
        <dbReference type="ARBA" id="ARBA00022598"/>
    </source>
</evidence>
<evidence type="ECO:0000256" key="3">
    <source>
        <dbReference type="ARBA" id="ARBA00022741"/>
    </source>
</evidence>
<dbReference type="EC" id="6.1.1.6" evidence="1 8"/>
<name>A0ABQ8FJY5_9FUNG</name>
<accession>A0ABQ8FJY5</accession>
<dbReference type="NCBIfam" id="TIGR00499">
    <property type="entry name" value="lysS_bact"/>
    <property type="match status" value="1"/>
</dbReference>
<evidence type="ECO:0000256" key="7">
    <source>
        <dbReference type="ARBA" id="ARBA00048573"/>
    </source>
</evidence>
<sequence length="595" mass="67142">MLPIGLSMITPKAVIQKCAAAPRVAHMLHRRYVLSLAPLLQTPSINCIYFQKCSFAATLAPHIPSQSRKPSVPCIESTLPTSPDADEEYHALRMQQLSLLNENPYPLAVDPSHLYSHPAFISTFDDLCQPPETWLDDSYQASITGRVVLRRDASKNLIFLVIERQGIQVQAIMNRRVWPVEQWDAFSTLSNAIGLGDIVFIHGQPGRTKAGQLSLRANSVVILAPCLHFYPKKHVLLLDENVRFRQRYLDMLVHPNTVQVFKKRSKIITEIRSFLDRRDFIEIETPVLSATSGGANAKPFKTRMDAMKLDLEMRIAPELYLKQLVIGGIERVYEIGKQFRNEGIDKTHNPEFTTCEFYQAFGTVEGAMKLTEDMIREIAQSVNGSTIVSWEASDGLMVEIDMSPPFRKIAILPALEEALGQSLPDVNDPASISQLLEICKEKNITLRAPFTVPRILDRLISHFIEPRCVQPTFLTGHPICMSPLAKAGTQEGIADRFELFIGTKELANAYLELNDPVEQRRRFVAQRLQRDQGDMEAQSMNEEFCVALEYGLPPTVGWGLGIDRMCMLLTQSTRIREVIPFPILRPIEQPLKIND</sequence>
<keyword evidence="4" id="KW-0067">ATP-binding</keyword>
<dbReference type="InterPro" id="IPR018149">
    <property type="entry name" value="Lys-tRNA-synth_II_C"/>
</dbReference>
<evidence type="ECO:0000313" key="10">
    <source>
        <dbReference type="EMBL" id="KAH6599483.1"/>
    </source>
</evidence>
<dbReference type="PRINTS" id="PR00982">
    <property type="entry name" value="TRNASYNTHLYS"/>
</dbReference>
<dbReference type="InterPro" id="IPR002313">
    <property type="entry name" value="Lys-tRNA-ligase_II"/>
</dbReference>
<evidence type="ECO:0000256" key="6">
    <source>
        <dbReference type="ARBA" id="ARBA00030563"/>
    </source>
</evidence>
<keyword evidence="2" id="KW-0436">Ligase</keyword>
<dbReference type="EMBL" id="JAFCIX010000064">
    <property type="protein sequence ID" value="KAH6599483.1"/>
    <property type="molecule type" value="Genomic_DNA"/>
</dbReference>
<keyword evidence="5" id="KW-0030">Aminoacyl-tRNA synthetase</keyword>
<dbReference type="Proteomes" id="UP001648503">
    <property type="component" value="Unassembled WGS sequence"/>
</dbReference>
<dbReference type="SUPFAM" id="SSF55681">
    <property type="entry name" value="Class II aaRS and biotin synthetases"/>
    <property type="match status" value="1"/>
</dbReference>
<dbReference type="InterPro" id="IPR012340">
    <property type="entry name" value="NA-bd_OB-fold"/>
</dbReference>
<reference evidence="10 11" key="1">
    <citation type="submission" date="2021-02" db="EMBL/GenBank/DDBJ databases">
        <title>Variation within the Batrachochytrium salamandrivorans European outbreak.</title>
        <authorList>
            <person name="Kelly M."/>
            <person name="Pasmans F."/>
            <person name="Shea T.P."/>
            <person name="Munoz J.F."/>
            <person name="Carranza S."/>
            <person name="Cuomo C.A."/>
            <person name="Martel A."/>
        </authorList>
    </citation>
    <scope>NUCLEOTIDE SEQUENCE [LARGE SCALE GENOMIC DNA]</scope>
    <source>
        <strain evidence="10 11">AMFP18/2</strain>
    </source>
</reference>
<evidence type="ECO:0000256" key="4">
    <source>
        <dbReference type="ARBA" id="ARBA00022840"/>
    </source>
</evidence>
<evidence type="ECO:0000256" key="5">
    <source>
        <dbReference type="ARBA" id="ARBA00023146"/>
    </source>
</evidence>
<dbReference type="InterPro" id="IPR004364">
    <property type="entry name" value="Aa-tRNA-synt_II"/>
</dbReference>
<comment type="catalytic activity">
    <reaction evidence="7 8">
        <text>tRNA(Lys) + L-lysine + ATP = L-lysyl-tRNA(Lys) + AMP + diphosphate</text>
        <dbReference type="Rhea" id="RHEA:20792"/>
        <dbReference type="Rhea" id="RHEA-COMP:9696"/>
        <dbReference type="Rhea" id="RHEA-COMP:9697"/>
        <dbReference type="ChEBI" id="CHEBI:30616"/>
        <dbReference type="ChEBI" id="CHEBI:32551"/>
        <dbReference type="ChEBI" id="CHEBI:33019"/>
        <dbReference type="ChEBI" id="CHEBI:78442"/>
        <dbReference type="ChEBI" id="CHEBI:78529"/>
        <dbReference type="ChEBI" id="CHEBI:456215"/>
        <dbReference type="EC" id="6.1.1.6"/>
    </reaction>
</comment>
<evidence type="ECO:0000313" key="11">
    <source>
        <dbReference type="Proteomes" id="UP001648503"/>
    </source>
</evidence>
<dbReference type="InterPro" id="IPR004365">
    <property type="entry name" value="NA-bd_OB_tRNA"/>
</dbReference>
<dbReference type="PANTHER" id="PTHR42918:SF5">
    <property type="entry name" value="LYSINE--TRNA LIGASE, MITOCHONDRIAL"/>
    <property type="match status" value="1"/>
</dbReference>
<evidence type="ECO:0000259" key="9">
    <source>
        <dbReference type="PROSITE" id="PS50862"/>
    </source>
</evidence>
<dbReference type="CDD" id="cd04322">
    <property type="entry name" value="LysRS_N"/>
    <property type="match status" value="1"/>
</dbReference>
<feature type="domain" description="Aminoacyl-transfer RNA synthetases class-II family profile" evidence="9">
    <location>
        <begin position="261"/>
        <end position="586"/>
    </location>
</feature>
<dbReference type="HAMAP" id="MF_00252">
    <property type="entry name" value="Lys_tRNA_synth_class2"/>
    <property type="match status" value="1"/>
</dbReference>
<dbReference type="Pfam" id="PF01336">
    <property type="entry name" value="tRNA_anti-codon"/>
    <property type="match status" value="1"/>
</dbReference>